<dbReference type="InParanoid" id="H1Z0X6"/>
<dbReference type="InterPro" id="IPR011991">
    <property type="entry name" value="ArsR-like_HTH"/>
</dbReference>
<dbReference type="RefSeq" id="WP_004076091.1">
    <property type="nucleotide sequence ID" value="NZ_CM001436.1"/>
</dbReference>
<gene>
    <name evidence="3" type="ORF">Metlim_0311</name>
</gene>
<proteinExistence type="predicted"/>
<protein>
    <submittedName>
        <fullName evidence="3">DNA polymerase beta domain protein region</fullName>
    </submittedName>
</protein>
<dbReference type="InterPro" id="IPR036388">
    <property type="entry name" value="WH-like_DNA-bd_sf"/>
</dbReference>
<accession>H1Z0X6</accession>
<dbReference type="Pfam" id="PF18765">
    <property type="entry name" value="Polbeta"/>
    <property type="match status" value="1"/>
</dbReference>
<dbReference type="InterPro" id="IPR041633">
    <property type="entry name" value="Polbeta"/>
</dbReference>
<dbReference type="Gene3D" id="1.10.10.10">
    <property type="entry name" value="Winged helix-like DNA-binding domain superfamily/Winged helix DNA-binding domain"/>
    <property type="match status" value="1"/>
</dbReference>
<sequence>MFHVEQFQTSQIISELLKSPAYPREMAKRLGVSHTTIIRRLKNLLDENVVDYRNVGKNKVYHLKNTIESRINIYQAEYSKLERVVLNYPILRPIINKIQDNEDVELAILFGSYAKGTCNSESDIDIYIETEDRLIKKELERLNSKLSIKIGLWDENNLLIQEIIKDHIIIKGVEKYYERRGFFK</sequence>
<organism evidence="3 4">
    <name type="scientific">Methanoplanus limicola DSM 2279</name>
    <dbReference type="NCBI Taxonomy" id="937775"/>
    <lineage>
        <taxon>Archaea</taxon>
        <taxon>Methanobacteriati</taxon>
        <taxon>Methanobacteriota</taxon>
        <taxon>Stenosarchaea group</taxon>
        <taxon>Methanomicrobia</taxon>
        <taxon>Methanomicrobiales</taxon>
        <taxon>Methanomicrobiaceae</taxon>
        <taxon>Methanoplanus</taxon>
    </lineage>
</organism>
<evidence type="ECO:0000313" key="4">
    <source>
        <dbReference type="Proteomes" id="UP000005741"/>
    </source>
</evidence>
<dbReference type="GO" id="GO:0003677">
    <property type="term" value="F:DNA binding"/>
    <property type="evidence" value="ECO:0007669"/>
    <property type="project" value="UniProtKB-KW"/>
</dbReference>
<feature type="domain" description="TyrR-like helix-turn-helix" evidence="1">
    <location>
        <begin position="23"/>
        <end position="42"/>
    </location>
</feature>
<dbReference type="Pfam" id="PF18024">
    <property type="entry name" value="HTH_50"/>
    <property type="match status" value="1"/>
</dbReference>
<reference evidence="3 4" key="1">
    <citation type="submission" date="2011-10" db="EMBL/GenBank/DDBJ databases">
        <title>The Improved High-Quality Draft genome of Methanoplanus limicola DSM 2279.</title>
        <authorList>
            <consortium name="US DOE Joint Genome Institute (JGI-PGF)"/>
            <person name="Lucas S."/>
            <person name="Copeland A."/>
            <person name="Lapidus A."/>
            <person name="Glavina del Rio T."/>
            <person name="Dalin E."/>
            <person name="Tice H."/>
            <person name="Bruce D."/>
            <person name="Goodwin L."/>
            <person name="Pitluck S."/>
            <person name="Peters L."/>
            <person name="Mikhailova N."/>
            <person name="Lu M."/>
            <person name="Kyrpides N."/>
            <person name="Mavromatis K."/>
            <person name="Ivanova N."/>
            <person name="Markowitz V."/>
            <person name="Cheng J.-F."/>
            <person name="Hugenholtz P."/>
            <person name="Woyke T."/>
            <person name="Wu D."/>
            <person name="Wirth R."/>
            <person name="Brambilla E.-M."/>
            <person name="Klenk H.-P."/>
            <person name="Eisen J.A."/>
        </authorList>
    </citation>
    <scope>NUCLEOTIDE SEQUENCE [LARGE SCALE GENOMIC DNA]</scope>
    <source>
        <strain evidence="3 4">DSM 2279</strain>
    </source>
</reference>
<dbReference type="Gene3D" id="3.30.460.10">
    <property type="entry name" value="Beta Polymerase, domain 2"/>
    <property type="match status" value="1"/>
</dbReference>
<name>H1Z0X6_9EURY</name>
<feature type="domain" description="Polymerase beta nucleotidyltransferase" evidence="2">
    <location>
        <begin position="94"/>
        <end position="170"/>
    </location>
</feature>
<evidence type="ECO:0000313" key="3">
    <source>
        <dbReference type="EMBL" id="EHQ34452.1"/>
    </source>
</evidence>
<dbReference type="Proteomes" id="UP000005741">
    <property type="component" value="Chromosome"/>
</dbReference>
<dbReference type="STRING" id="937775.Metlim_0311"/>
<dbReference type="SUPFAM" id="SSF81301">
    <property type="entry name" value="Nucleotidyltransferase"/>
    <property type="match status" value="1"/>
</dbReference>
<dbReference type="HOGENOM" id="CLU_1286343_0_0_2"/>
<dbReference type="InterPro" id="IPR030828">
    <property type="entry name" value="HTH_TyrR"/>
</dbReference>
<dbReference type="OrthoDB" id="9287at2157"/>
<dbReference type="EMBL" id="CM001436">
    <property type="protein sequence ID" value="EHQ34452.1"/>
    <property type="molecule type" value="Genomic_DNA"/>
</dbReference>
<dbReference type="InterPro" id="IPR036390">
    <property type="entry name" value="WH_DNA-bd_sf"/>
</dbReference>
<dbReference type="SUPFAM" id="SSF46785">
    <property type="entry name" value="Winged helix' DNA-binding domain"/>
    <property type="match status" value="1"/>
</dbReference>
<dbReference type="CDD" id="cd05403">
    <property type="entry name" value="NT_KNTase_like"/>
    <property type="match status" value="1"/>
</dbReference>
<dbReference type="CDD" id="cd00090">
    <property type="entry name" value="HTH_ARSR"/>
    <property type="match status" value="1"/>
</dbReference>
<dbReference type="AlphaFoldDB" id="H1Z0X6"/>
<evidence type="ECO:0000259" key="1">
    <source>
        <dbReference type="Pfam" id="PF18024"/>
    </source>
</evidence>
<keyword evidence="4" id="KW-1185">Reference proteome</keyword>
<evidence type="ECO:0000259" key="2">
    <source>
        <dbReference type="Pfam" id="PF18765"/>
    </source>
</evidence>
<dbReference type="InterPro" id="IPR043519">
    <property type="entry name" value="NT_sf"/>
</dbReference>